<comment type="subcellular location">
    <subcellularLocation>
        <location evidence="1">Cell membrane</location>
        <topology evidence="1">Multi-pass membrane protein</topology>
    </subcellularLocation>
</comment>
<dbReference type="GO" id="GO:0005886">
    <property type="term" value="C:plasma membrane"/>
    <property type="evidence" value="ECO:0007669"/>
    <property type="project" value="UniProtKB-SubCell"/>
</dbReference>
<comment type="caution">
    <text evidence="7">The sequence shown here is derived from an EMBL/GenBank/DDBJ whole genome shotgun (WGS) entry which is preliminary data.</text>
</comment>
<evidence type="ECO:0000256" key="3">
    <source>
        <dbReference type="ARBA" id="ARBA00022692"/>
    </source>
</evidence>
<dbReference type="GO" id="GO:0015171">
    <property type="term" value="F:amino acid transmembrane transporter activity"/>
    <property type="evidence" value="ECO:0007669"/>
    <property type="project" value="TreeGrafter"/>
</dbReference>
<evidence type="ECO:0000256" key="2">
    <source>
        <dbReference type="ARBA" id="ARBA00022475"/>
    </source>
</evidence>
<protein>
    <submittedName>
        <fullName evidence="7">Threonine/homoserine/homoserine lactone efflux protein</fullName>
    </submittedName>
</protein>
<organism evidence="7 8">
    <name type="scientific">Arcicella rosea</name>
    <dbReference type="NCBI Taxonomy" id="502909"/>
    <lineage>
        <taxon>Bacteria</taxon>
        <taxon>Pseudomonadati</taxon>
        <taxon>Bacteroidota</taxon>
        <taxon>Cytophagia</taxon>
        <taxon>Cytophagales</taxon>
        <taxon>Flectobacillaceae</taxon>
        <taxon>Arcicella</taxon>
    </lineage>
</organism>
<reference evidence="7 8" key="1">
    <citation type="submission" date="2020-08" db="EMBL/GenBank/DDBJ databases">
        <title>Functional genomics of gut bacteria from endangered species of beetles.</title>
        <authorList>
            <person name="Carlos-Shanley C."/>
        </authorList>
    </citation>
    <scope>NUCLEOTIDE SEQUENCE [LARGE SCALE GENOMIC DNA]</scope>
    <source>
        <strain evidence="7 8">S00070</strain>
    </source>
</reference>
<sequence length="210" mass="23494">MIPFSDLLIFIIAAFGLVITPGPNMIYLISRSISQGKRAGIISLSGVIVGFLFHVIMVSFGLTAILMAVPFAYTFLKWLGVGYLLYLAWNAIKPGSKSVFETTSLEDDSNFKLFQMGFLTNVLNPKIAVFYMSFFPQFIKPEYGNVLLQNFQLGFTQMAVSFSVNLLIVLFASSISTWFSERPRWIKIQKWFMAGILGSLAIKLALDKAK</sequence>
<keyword evidence="3 6" id="KW-0812">Transmembrane</keyword>
<dbReference type="PIRSF" id="PIRSF006324">
    <property type="entry name" value="LeuE"/>
    <property type="match status" value="1"/>
</dbReference>
<name>A0A841ENU9_9BACT</name>
<dbReference type="PANTHER" id="PTHR30086">
    <property type="entry name" value="ARGININE EXPORTER PROTEIN ARGO"/>
    <property type="match status" value="1"/>
</dbReference>
<gene>
    <name evidence="7" type="ORF">HNP25_003585</name>
</gene>
<dbReference type="InterPro" id="IPR001123">
    <property type="entry name" value="LeuE-type"/>
</dbReference>
<evidence type="ECO:0000256" key="1">
    <source>
        <dbReference type="ARBA" id="ARBA00004651"/>
    </source>
</evidence>
<dbReference type="Pfam" id="PF01810">
    <property type="entry name" value="LysE"/>
    <property type="match status" value="1"/>
</dbReference>
<feature type="transmembrane region" description="Helical" evidence="6">
    <location>
        <begin position="155"/>
        <end position="179"/>
    </location>
</feature>
<dbReference type="RefSeq" id="WP_184136266.1">
    <property type="nucleotide sequence ID" value="NZ_JACHKT010000032.1"/>
</dbReference>
<dbReference type="PANTHER" id="PTHR30086:SF20">
    <property type="entry name" value="ARGININE EXPORTER PROTEIN ARGO-RELATED"/>
    <property type="match status" value="1"/>
</dbReference>
<feature type="transmembrane region" description="Helical" evidence="6">
    <location>
        <begin position="41"/>
        <end position="69"/>
    </location>
</feature>
<keyword evidence="4 6" id="KW-1133">Transmembrane helix</keyword>
<keyword evidence="5 6" id="KW-0472">Membrane</keyword>
<feature type="transmembrane region" description="Helical" evidence="6">
    <location>
        <begin position="6"/>
        <end position="29"/>
    </location>
</feature>
<evidence type="ECO:0000313" key="8">
    <source>
        <dbReference type="Proteomes" id="UP000524404"/>
    </source>
</evidence>
<keyword evidence="8" id="KW-1185">Reference proteome</keyword>
<evidence type="ECO:0000256" key="4">
    <source>
        <dbReference type="ARBA" id="ARBA00022989"/>
    </source>
</evidence>
<feature type="transmembrane region" description="Helical" evidence="6">
    <location>
        <begin position="75"/>
        <end position="92"/>
    </location>
</feature>
<dbReference type="Proteomes" id="UP000524404">
    <property type="component" value="Unassembled WGS sequence"/>
</dbReference>
<keyword evidence="2" id="KW-1003">Cell membrane</keyword>
<accession>A0A841ENU9</accession>
<dbReference type="AlphaFoldDB" id="A0A841ENU9"/>
<dbReference type="EMBL" id="JACHKT010000032">
    <property type="protein sequence ID" value="MBB6004915.1"/>
    <property type="molecule type" value="Genomic_DNA"/>
</dbReference>
<proteinExistence type="predicted"/>
<evidence type="ECO:0000256" key="5">
    <source>
        <dbReference type="ARBA" id="ARBA00023136"/>
    </source>
</evidence>
<evidence type="ECO:0000256" key="6">
    <source>
        <dbReference type="SAM" id="Phobius"/>
    </source>
</evidence>
<evidence type="ECO:0000313" key="7">
    <source>
        <dbReference type="EMBL" id="MBB6004915.1"/>
    </source>
</evidence>